<protein>
    <submittedName>
        <fullName evidence="1">Uncharacterized protein</fullName>
    </submittedName>
</protein>
<sequence length="1019" mass="110731">MVHKLTSVILIGVLLQACSGNSSSTRTVSGEEETYGISGRIGTATWGSRISATPINYEGGPTLIENDSGNLVYDGAASQSSQTGTYELTAEAEDVSGSFIFIANTDNGDVFYRCERVQGCDSLAYGKYVPLPDDLDVRAGVGELLDGMTVNVNWITDIASSMARTVYIDAVTNGLSADDRADINQAVLDDIEKAKTGVYNQYTMELANLHVSELFGLTDIISSPVVAPSQITQIETVSGDALVEGVYYGALIAALPYLADSANTDFVTKLGEITGDVIDRRGQLLEKSESPDAVTKFEIFSTASTILRDNINYFNGLGARVPAGAVTALERLDGVAASMREDVETSVDVDVPARLAGWRTAIENSKYFLMDLTAAVKNFWGYDENQPSFIDPVHGRRVDSYYLAHETALNTVADLAFGPTGVLNEILEGAEILARCEFGEGDCTPPVGFAIETDESDSAGLPSDRVLIDGSLRLIMRPIETTDADAGLYNVFDFEIESADNPDEGVDAIPAEIKNALALGNGKKLYWYTEAISDGSITTRPYVRVFYEDSYASPPAGSFLDDSDPSHVAPTQIAIVWPLVRFEGNIDGAQAGDNGEHEFNALIEANLVGVKDPLDDASQTRYNPVTFVVRARSTLEPDAENRTDLNVQLRTTNSSSYYPTSKWPATHEFFLGRPDAPTEITDLVESLYRDQTVLSDGRVIEYFDEELRGRDFISRIKLYPYDSSTNTTRSESCNVSWVDVDMDGDDERVEQSCDTVIELAGEVTLDELLERNFENNVLSRYSVPGNGIYEIDLSTSAIVSGTEYQGLTEGVEYGPFSGTFYDDIELGIDRLTAVAESYLKDPEDEALIPVIFELALERQVEDEFALSASYGFGSEETYENISNQLGVVAGGDAQGFYLELAVSEEQISDGEGGLKTIEVERGYWLISRSNVSMGGTDQSVLAQIATRTEYTQGNDETACGFNDRDKLSAAAPTDADSNDGCEAVAYLTVRGALVGTIREERENVFVARFVDGTWMIIGD</sequence>
<organism evidence="1 2">
    <name type="scientific">Thalassolituus maritimus</name>
    <dbReference type="NCBI Taxonomy" id="484498"/>
    <lineage>
        <taxon>Bacteria</taxon>
        <taxon>Pseudomonadati</taxon>
        <taxon>Pseudomonadota</taxon>
        <taxon>Gammaproteobacteria</taxon>
        <taxon>Oceanospirillales</taxon>
        <taxon>Oceanospirillaceae</taxon>
        <taxon>Thalassolituus</taxon>
    </lineage>
</organism>
<dbReference type="AlphaFoldDB" id="A0A1N7Q5T5"/>
<accession>A0A1N7Q5T5</accession>
<dbReference type="STRING" id="484498.SAMN05421686_11427"/>
<dbReference type="EMBL" id="FTOH01000014">
    <property type="protein sequence ID" value="SIT18203.1"/>
    <property type="molecule type" value="Genomic_DNA"/>
</dbReference>
<evidence type="ECO:0000313" key="2">
    <source>
        <dbReference type="Proteomes" id="UP000185639"/>
    </source>
</evidence>
<reference evidence="2" key="1">
    <citation type="submission" date="2017-01" db="EMBL/GenBank/DDBJ databases">
        <authorList>
            <person name="Varghese N."/>
            <person name="Submissions S."/>
        </authorList>
    </citation>
    <scope>NUCLEOTIDE SEQUENCE [LARGE SCALE GENOMIC DNA]</scope>
    <source>
        <strain evidence="2">DSM 24913</strain>
    </source>
</reference>
<dbReference type="RefSeq" id="WP_076517958.1">
    <property type="nucleotide sequence ID" value="NZ_FTOH01000014.1"/>
</dbReference>
<dbReference type="OrthoDB" id="6114120at2"/>
<dbReference type="PROSITE" id="PS51257">
    <property type="entry name" value="PROKAR_LIPOPROTEIN"/>
    <property type="match status" value="1"/>
</dbReference>
<dbReference type="Proteomes" id="UP000185639">
    <property type="component" value="Unassembled WGS sequence"/>
</dbReference>
<proteinExistence type="predicted"/>
<name>A0A1N7Q5T5_9GAMM</name>
<evidence type="ECO:0000313" key="1">
    <source>
        <dbReference type="EMBL" id="SIT18203.1"/>
    </source>
</evidence>
<gene>
    <name evidence="1" type="ORF">SAMN05421686_11427</name>
</gene>
<keyword evidence="2" id="KW-1185">Reference proteome</keyword>